<evidence type="ECO:0000313" key="9">
    <source>
        <dbReference type="Proteomes" id="UP000053958"/>
    </source>
</evidence>
<dbReference type="STRING" id="1408163.A0A0F4YYY5"/>
<feature type="region of interest" description="Disordered" evidence="6">
    <location>
        <begin position="565"/>
        <end position="706"/>
    </location>
</feature>
<feature type="compositionally biased region" description="Basic and acidic residues" evidence="6">
    <location>
        <begin position="565"/>
        <end position="583"/>
    </location>
</feature>
<feature type="region of interest" description="Disordered" evidence="6">
    <location>
        <begin position="438"/>
        <end position="540"/>
    </location>
</feature>
<evidence type="ECO:0000259" key="7">
    <source>
        <dbReference type="PROSITE" id="PS50006"/>
    </source>
</evidence>
<feature type="domain" description="FHA" evidence="7">
    <location>
        <begin position="24"/>
        <end position="87"/>
    </location>
</feature>
<feature type="region of interest" description="Disordered" evidence="6">
    <location>
        <begin position="355"/>
        <end position="413"/>
    </location>
</feature>
<comment type="similarity">
    <text evidence="5">Belongs to the Nibrin family.</text>
</comment>
<dbReference type="Pfam" id="PF00498">
    <property type="entry name" value="FHA"/>
    <property type="match status" value="1"/>
</dbReference>
<feature type="compositionally biased region" description="Basic and acidic residues" evidence="6">
    <location>
        <begin position="364"/>
        <end position="379"/>
    </location>
</feature>
<dbReference type="GO" id="GO:0003684">
    <property type="term" value="F:damaged DNA binding"/>
    <property type="evidence" value="ECO:0007669"/>
    <property type="project" value="TreeGrafter"/>
</dbReference>
<reference evidence="8 9" key="1">
    <citation type="submission" date="2015-04" db="EMBL/GenBank/DDBJ databases">
        <authorList>
            <person name="Heijne W.H."/>
            <person name="Fedorova N.D."/>
            <person name="Nierman W.C."/>
            <person name="Vollebregt A.W."/>
            <person name="Zhao Z."/>
            <person name="Wu L."/>
            <person name="Kumar M."/>
            <person name="Stam H."/>
            <person name="van den Berg M.A."/>
            <person name="Pel H.J."/>
        </authorList>
    </citation>
    <scope>NUCLEOTIDE SEQUENCE [LARGE SCALE GENOMIC DNA]</scope>
    <source>
        <strain evidence="8 9">CBS 393.64</strain>
    </source>
</reference>
<dbReference type="RefSeq" id="XP_013330119.1">
    <property type="nucleotide sequence ID" value="XM_013474665.1"/>
</dbReference>
<keyword evidence="9" id="KW-1185">Reference proteome</keyword>
<dbReference type="Gene3D" id="3.40.50.10980">
    <property type="entry name" value="Nibrin, BRCT2 domain"/>
    <property type="match status" value="1"/>
</dbReference>
<dbReference type="InterPro" id="IPR040227">
    <property type="entry name" value="Nibrin-rel"/>
</dbReference>
<protein>
    <submittedName>
        <fullName evidence="8">DNA damage response protein RcaA</fullName>
    </submittedName>
</protein>
<sequence length="706" mass="79509">MWILDSEGDFLQGKRVWLRPGKKYLFGRIKQDGVRHAIQHASISRKHLVIEVSPVNPGDGSHIHTKSKLTVIDQNSKCGTVVDGEQIKGGSKTLSGDEHILHLGRYQPALRIKWQPVLLSFSFSSKELKAKDPLGPVRARLEDLDIKTIIPYVTGKTTHVVQNKRNTAKGLQALINAKYIVQDSYIDALVYAATPSDLENIESLSPLEEDFDAAWPDPALHLPPPGKEPVQRPAAAFAPNPDRIRVFEGYTFVFCDVGQFENLQPPITNGHGKALLYQVENGKTTAEEIVQFMRNAAGQKGLGSERDGPGGVVLVRFRAKGGYEEWSIELGNQVALMTDQRVIEQSEFLDAILGNDASPLCRPLPREERPPPEKNRSRSIEPGPAPNNNISDTAESQQEEPPTQKPAKRPRVRNFVSKVKNFDDGFDINSIPVYTLEAGDGSREESQQMEMDDLPPEPAAAPASPVEDDMSSLLPGANAMKRRRAEMGTRSHEDEPKTFQEEIRKPKRQKVDVLEAARRHREAEEAAARERRSEEESSLQAAIEGMTIEEMKRLVVVEELDVSLRDRRTPTAEETSRWDERWNGRKNFKKFRRKGDVSVARPRVQAVIVPLEEEKQKDYGIGDHYWAHNRRDSPEPVSVSRHSSHQDHREASHVEGRTSASQPSALSETPPPPVQRQSQRASQKRAREIPDSDSDEELRFRFRRKR</sequence>
<dbReference type="SUPFAM" id="SSF49879">
    <property type="entry name" value="SMAD/FHA domain"/>
    <property type="match status" value="1"/>
</dbReference>
<comment type="subcellular location">
    <subcellularLocation>
        <location evidence="1">Nucleus</location>
    </subcellularLocation>
</comment>
<evidence type="ECO:0000256" key="2">
    <source>
        <dbReference type="ARBA" id="ARBA00022763"/>
    </source>
</evidence>
<evidence type="ECO:0000256" key="3">
    <source>
        <dbReference type="ARBA" id="ARBA00023204"/>
    </source>
</evidence>
<feature type="compositionally biased region" description="Basic and acidic residues" evidence="6">
    <location>
        <begin position="485"/>
        <end position="535"/>
    </location>
</feature>
<evidence type="ECO:0000256" key="5">
    <source>
        <dbReference type="ARBA" id="ARBA00044757"/>
    </source>
</evidence>
<dbReference type="OrthoDB" id="552194at2759"/>
<dbReference type="InterPro" id="IPR043014">
    <property type="entry name" value="Nibrin_BRCT2_sf"/>
</dbReference>
<gene>
    <name evidence="8" type="ORF">T310_2476</name>
</gene>
<feature type="compositionally biased region" description="Polar residues" evidence="6">
    <location>
        <begin position="658"/>
        <end position="667"/>
    </location>
</feature>
<dbReference type="GO" id="GO:0000724">
    <property type="term" value="P:double-strand break repair via homologous recombination"/>
    <property type="evidence" value="ECO:0007669"/>
    <property type="project" value="TreeGrafter"/>
</dbReference>
<evidence type="ECO:0000313" key="8">
    <source>
        <dbReference type="EMBL" id="KKA23507.1"/>
    </source>
</evidence>
<dbReference type="InterPro" id="IPR008984">
    <property type="entry name" value="SMAD_FHA_dom_sf"/>
</dbReference>
<dbReference type="Proteomes" id="UP000053958">
    <property type="component" value="Unassembled WGS sequence"/>
</dbReference>
<feature type="compositionally biased region" description="Basic residues" evidence="6">
    <location>
        <begin position="584"/>
        <end position="593"/>
    </location>
</feature>
<dbReference type="AlphaFoldDB" id="A0A0F4YYY5"/>
<proteinExistence type="inferred from homology"/>
<keyword evidence="3" id="KW-0234">DNA repair</keyword>
<feature type="compositionally biased region" description="Polar residues" evidence="6">
    <location>
        <begin position="386"/>
        <end position="401"/>
    </location>
</feature>
<dbReference type="InterPro" id="IPR032429">
    <property type="entry name" value="Nibrin_BRCT2"/>
</dbReference>
<keyword evidence="4" id="KW-0539">Nucleus</keyword>
<evidence type="ECO:0000256" key="1">
    <source>
        <dbReference type="ARBA" id="ARBA00004123"/>
    </source>
</evidence>
<dbReference type="PANTHER" id="PTHR12162">
    <property type="entry name" value="NIBRIN-RELATED"/>
    <property type="match status" value="1"/>
</dbReference>
<dbReference type="CDD" id="cd22667">
    <property type="entry name" value="FHA_NBN"/>
    <property type="match status" value="1"/>
</dbReference>
<dbReference type="FunFam" id="2.60.200.20:FF:000082">
    <property type="entry name" value="DNA damage response protein RcaA"/>
    <property type="match status" value="1"/>
</dbReference>
<dbReference type="PROSITE" id="PS50006">
    <property type="entry name" value="FHA_DOMAIN"/>
    <property type="match status" value="1"/>
</dbReference>
<dbReference type="Gene3D" id="2.60.200.20">
    <property type="match status" value="1"/>
</dbReference>
<dbReference type="InterPro" id="IPR000253">
    <property type="entry name" value="FHA_dom"/>
</dbReference>
<feature type="compositionally biased region" description="Basic and acidic residues" evidence="6">
    <location>
        <begin position="644"/>
        <end position="656"/>
    </location>
</feature>
<keyword evidence="2" id="KW-0227">DNA damage</keyword>
<accession>A0A0F4YYY5</accession>
<dbReference type="EMBL" id="LASV01000100">
    <property type="protein sequence ID" value="KKA23507.1"/>
    <property type="molecule type" value="Genomic_DNA"/>
</dbReference>
<organism evidence="8 9">
    <name type="scientific">Rasamsonia emersonii (strain ATCC 16479 / CBS 393.64 / IMI 116815)</name>
    <dbReference type="NCBI Taxonomy" id="1408163"/>
    <lineage>
        <taxon>Eukaryota</taxon>
        <taxon>Fungi</taxon>
        <taxon>Dikarya</taxon>
        <taxon>Ascomycota</taxon>
        <taxon>Pezizomycotina</taxon>
        <taxon>Eurotiomycetes</taxon>
        <taxon>Eurotiomycetidae</taxon>
        <taxon>Eurotiales</taxon>
        <taxon>Trichocomaceae</taxon>
        <taxon>Rasamsonia</taxon>
    </lineage>
</organism>
<dbReference type="GO" id="GO:0030870">
    <property type="term" value="C:Mre11 complex"/>
    <property type="evidence" value="ECO:0007669"/>
    <property type="project" value="InterPro"/>
</dbReference>
<dbReference type="FunFam" id="3.40.50.10980:FF:000002">
    <property type="entry name" value="DNA damage response protein RcaA"/>
    <property type="match status" value="1"/>
</dbReference>
<dbReference type="SMART" id="SM00240">
    <property type="entry name" value="FHA"/>
    <property type="match status" value="1"/>
</dbReference>
<dbReference type="GO" id="GO:0007095">
    <property type="term" value="P:mitotic G2 DNA damage checkpoint signaling"/>
    <property type="evidence" value="ECO:0007669"/>
    <property type="project" value="InterPro"/>
</dbReference>
<comment type="caution">
    <text evidence="8">The sequence shown here is derived from an EMBL/GenBank/DDBJ whole genome shotgun (WGS) entry which is preliminary data.</text>
</comment>
<dbReference type="PANTHER" id="PTHR12162:SF0">
    <property type="entry name" value="NIBRIN"/>
    <property type="match status" value="1"/>
</dbReference>
<dbReference type="Pfam" id="PF16508">
    <property type="entry name" value="NIBRIN_BRCT_II"/>
    <property type="match status" value="1"/>
</dbReference>
<feature type="compositionally biased region" description="Basic and acidic residues" evidence="6">
    <location>
        <begin position="612"/>
        <end position="634"/>
    </location>
</feature>
<evidence type="ECO:0000256" key="4">
    <source>
        <dbReference type="ARBA" id="ARBA00023242"/>
    </source>
</evidence>
<name>A0A0F4YYY5_RASE3</name>
<evidence type="ECO:0000256" key="6">
    <source>
        <dbReference type="SAM" id="MobiDB-lite"/>
    </source>
</evidence>
<dbReference type="GeneID" id="25314827"/>